<dbReference type="Proteomes" id="UP000615446">
    <property type="component" value="Unassembled WGS sequence"/>
</dbReference>
<evidence type="ECO:0000256" key="2">
    <source>
        <dbReference type="ARBA" id="ARBA00010168"/>
    </source>
</evidence>
<evidence type="ECO:0000256" key="4">
    <source>
        <dbReference type="ARBA" id="ARBA00022722"/>
    </source>
</evidence>
<dbReference type="PANTHER" id="PTHR12439">
    <property type="entry name" value="PLACENTAL PROTEIN 11-RELATED"/>
    <property type="match status" value="1"/>
</dbReference>
<evidence type="ECO:0000256" key="6">
    <source>
        <dbReference type="ARBA" id="ARBA00022759"/>
    </source>
</evidence>
<organism evidence="12 13">
    <name type="scientific">Rhizophagus clarus</name>
    <dbReference type="NCBI Taxonomy" id="94130"/>
    <lineage>
        <taxon>Eukaryota</taxon>
        <taxon>Fungi</taxon>
        <taxon>Fungi incertae sedis</taxon>
        <taxon>Mucoromycota</taxon>
        <taxon>Glomeromycotina</taxon>
        <taxon>Glomeromycetes</taxon>
        <taxon>Glomerales</taxon>
        <taxon>Glomeraceae</taxon>
        <taxon>Rhizophagus</taxon>
    </lineage>
</organism>
<gene>
    <name evidence="12" type="ORF">RCL2_001655800</name>
</gene>
<dbReference type="GO" id="GO:0004521">
    <property type="term" value="F:RNA endonuclease activity"/>
    <property type="evidence" value="ECO:0007669"/>
    <property type="project" value="InterPro"/>
</dbReference>
<evidence type="ECO:0000313" key="12">
    <source>
        <dbReference type="EMBL" id="GES89670.1"/>
    </source>
</evidence>
<evidence type="ECO:0000256" key="9">
    <source>
        <dbReference type="ARBA" id="ARBA00023211"/>
    </source>
</evidence>
<evidence type="ECO:0000256" key="7">
    <source>
        <dbReference type="ARBA" id="ARBA00022801"/>
    </source>
</evidence>
<proteinExistence type="inferred from homology"/>
<sequence length="285" mass="33283">MKIFYINNPNRELADVSLALEKLWELDANRLRPNIDYALNLVLARKKSDNTSKKLFEFVDAKVGKIPTFQLFYHLLDNYIPQTGIPEEVDTHELEENKAFIKACLETAPMIYTYNYIKAKGIFKGNMADFEKQLHKIWFDLYSREGYDDSSAFEHVFVGEIRDGEAKAFHNWITFYFNEKVGKIDYEGFVSNKKSRHEEEPDPNTHIIEIRFTFEGAKKPFSTSFVGTSPEFELSMYTLLHFLRKENVKVTFDDVNLIIKVYPFYEKGGHGERLIGSAFPMVDYN</sequence>
<keyword evidence="7" id="KW-0378">Hydrolase</keyword>
<dbReference type="InterPro" id="IPR018998">
    <property type="entry name" value="EndoU_C"/>
</dbReference>
<comment type="cofactor">
    <cofactor evidence="1">
        <name>Mn(2+)</name>
        <dbReference type="ChEBI" id="CHEBI:29035"/>
    </cofactor>
</comment>
<evidence type="ECO:0000256" key="8">
    <source>
        <dbReference type="ARBA" id="ARBA00022884"/>
    </source>
</evidence>
<feature type="domain" description="EndoU" evidence="11">
    <location>
        <begin position="12"/>
        <end position="284"/>
    </location>
</feature>
<dbReference type="GO" id="GO:0003723">
    <property type="term" value="F:RNA binding"/>
    <property type="evidence" value="ECO:0007669"/>
    <property type="project" value="UniProtKB-KW"/>
</dbReference>
<keyword evidence="8" id="KW-0694">RNA-binding</keyword>
<keyword evidence="9" id="KW-0464">Manganese</keyword>
<dbReference type="AlphaFoldDB" id="A0A8H3LPU3"/>
<comment type="caution">
    <text evidence="12">The sequence shown here is derived from an EMBL/GenBank/DDBJ whole genome shotgun (WGS) entry which is preliminary data.</text>
</comment>
<keyword evidence="5" id="KW-0479">Metal-binding</keyword>
<dbReference type="EMBL" id="BLAL01000191">
    <property type="protein sequence ID" value="GES89670.1"/>
    <property type="molecule type" value="Genomic_DNA"/>
</dbReference>
<keyword evidence="10" id="KW-0456">Lyase</keyword>
<dbReference type="SUPFAM" id="SSF142877">
    <property type="entry name" value="EndoU-like"/>
    <property type="match status" value="1"/>
</dbReference>
<dbReference type="InterPro" id="IPR037227">
    <property type="entry name" value="EndoU-like"/>
</dbReference>
<keyword evidence="4" id="KW-0540">Nuclease</keyword>
<dbReference type="PANTHER" id="PTHR12439:SF11">
    <property type="entry name" value="URIDYLATE-SPECIFIC ENDORIBONUCLEASE"/>
    <property type="match status" value="1"/>
</dbReference>
<dbReference type="GO" id="GO:0046872">
    <property type="term" value="F:metal ion binding"/>
    <property type="evidence" value="ECO:0007669"/>
    <property type="project" value="UniProtKB-KW"/>
</dbReference>
<dbReference type="OrthoDB" id="430326at2759"/>
<accession>A0A8H3LPU3</accession>
<dbReference type="CDD" id="cd21159">
    <property type="entry name" value="XendoU"/>
    <property type="match status" value="1"/>
</dbReference>
<dbReference type="Pfam" id="PF09412">
    <property type="entry name" value="XendoU"/>
    <property type="match status" value="1"/>
</dbReference>
<keyword evidence="6" id="KW-0255">Endonuclease</keyword>
<name>A0A8H3LPU3_9GLOM</name>
<dbReference type="GO" id="GO:0016829">
    <property type="term" value="F:lyase activity"/>
    <property type="evidence" value="ECO:0007669"/>
    <property type="project" value="UniProtKB-KW"/>
</dbReference>
<evidence type="ECO:0000256" key="5">
    <source>
        <dbReference type="ARBA" id="ARBA00022723"/>
    </source>
</evidence>
<dbReference type="InterPro" id="IPR039787">
    <property type="entry name" value="ENDOU"/>
</dbReference>
<comment type="subunit">
    <text evidence="3">Monomer.</text>
</comment>
<evidence type="ECO:0000256" key="10">
    <source>
        <dbReference type="ARBA" id="ARBA00023239"/>
    </source>
</evidence>
<dbReference type="PROSITE" id="PS51959">
    <property type="entry name" value="ENDOU"/>
    <property type="match status" value="1"/>
</dbReference>
<dbReference type="GO" id="GO:0016787">
    <property type="term" value="F:hydrolase activity"/>
    <property type="evidence" value="ECO:0007669"/>
    <property type="project" value="UniProtKB-KW"/>
</dbReference>
<protein>
    <submittedName>
        <fullName evidence="12">Poly(U)-specific endoribonuclease-B-like</fullName>
    </submittedName>
</protein>
<comment type="similarity">
    <text evidence="2">Belongs to the ENDOU family.</text>
</comment>
<evidence type="ECO:0000259" key="11">
    <source>
        <dbReference type="PROSITE" id="PS51959"/>
    </source>
</evidence>
<evidence type="ECO:0000256" key="3">
    <source>
        <dbReference type="ARBA" id="ARBA00011245"/>
    </source>
</evidence>
<evidence type="ECO:0000256" key="1">
    <source>
        <dbReference type="ARBA" id="ARBA00001936"/>
    </source>
</evidence>
<evidence type="ECO:0000313" key="13">
    <source>
        <dbReference type="Proteomes" id="UP000615446"/>
    </source>
</evidence>
<reference evidence="12" key="1">
    <citation type="submission" date="2019-10" db="EMBL/GenBank/DDBJ databases">
        <title>Conservation and host-specific expression of non-tandemly repeated heterogenous ribosome RNA gene in arbuscular mycorrhizal fungi.</title>
        <authorList>
            <person name="Maeda T."/>
            <person name="Kobayashi Y."/>
            <person name="Nakagawa T."/>
            <person name="Ezawa T."/>
            <person name="Yamaguchi K."/>
            <person name="Bino T."/>
            <person name="Nishimoto Y."/>
            <person name="Shigenobu S."/>
            <person name="Kawaguchi M."/>
        </authorList>
    </citation>
    <scope>NUCLEOTIDE SEQUENCE</scope>
    <source>
        <strain evidence="12">HR1</strain>
    </source>
</reference>